<keyword evidence="2" id="KW-0472">Membrane</keyword>
<dbReference type="HOGENOM" id="CLU_022883_4_1_1"/>
<protein>
    <submittedName>
        <fullName evidence="3">Uncharacterized protein</fullName>
    </submittedName>
</protein>
<feature type="compositionally biased region" description="Basic and acidic residues" evidence="1">
    <location>
        <begin position="46"/>
        <end position="65"/>
    </location>
</feature>
<gene>
    <name evidence="3" type="ORF">A1O7_08543</name>
</gene>
<dbReference type="VEuPathDB" id="FungiDB:A1O7_08543"/>
<dbReference type="AlphaFoldDB" id="W9WAM5"/>
<keyword evidence="2" id="KW-1133">Transmembrane helix</keyword>
<evidence type="ECO:0000256" key="1">
    <source>
        <dbReference type="SAM" id="MobiDB-lite"/>
    </source>
</evidence>
<keyword evidence="4" id="KW-1185">Reference proteome</keyword>
<feature type="compositionally biased region" description="Polar residues" evidence="1">
    <location>
        <begin position="66"/>
        <end position="80"/>
    </location>
</feature>
<sequence length="534" mass="60220">MLSARHSVRQLRERAQTDHVRWTITHAYFANMGAFVVEFGPELQPDRTYHNETSKGTQTDRDAASTHETGYPQDSPNELTRSSGSDRDSRHRQPDIRGPNQSTTNHQDHGSGPPKDSTDNGSPGSVAVVDTSVDEDMLHLGSEGSSEANIHLPTPAHREHSTLSARGAWCSPEPLVDCFRKPLRRIPRRYGKEIWESGAIHHELARQALSALRDVNGASIRLRARQRNIIALQGKLWVLDAAQLRLARERGLIGKLPDIHEQLLEEGNRSDTLLKLITIWQVGWMAIQLLVRLYRRLATSQLEILTFAFAVCSLLTYSLFWNKPQDIQTRVSIQAARQPCAEDLLELAVVGPSTFFHYRTGYCIPNNAVHRIRGTIPGDPRSNPDSEQITTNVEKADEIDSWTRVTFIVSSAIGSVLFGSLHFIAWKFAFPSPTEQLLWRISTAVTTGLPLAGVAANAIYVFFHKRHRITFERNRQTSAYQTLYLKRLSWLLWILATPYFVARLFILVEVFRSLSYLPPAAFRTTWSASVPHVG</sequence>
<evidence type="ECO:0000313" key="3">
    <source>
        <dbReference type="EMBL" id="EXJ55614.1"/>
    </source>
</evidence>
<feature type="transmembrane region" description="Helical" evidence="2">
    <location>
        <begin position="405"/>
        <end position="425"/>
    </location>
</feature>
<proteinExistence type="predicted"/>
<dbReference type="PANTHER" id="PTHR35043:SF7">
    <property type="entry name" value="TRANSCRIPTION FACTOR DOMAIN-CONTAINING PROTEIN"/>
    <property type="match status" value="1"/>
</dbReference>
<evidence type="ECO:0000256" key="2">
    <source>
        <dbReference type="SAM" id="Phobius"/>
    </source>
</evidence>
<dbReference type="EMBL" id="AMGW01000006">
    <property type="protein sequence ID" value="EXJ55614.1"/>
    <property type="molecule type" value="Genomic_DNA"/>
</dbReference>
<comment type="caution">
    <text evidence="3">The sequence shown here is derived from an EMBL/GenBank/DDBJ whole genome shotgun (WGS) entry which is preliminary data.</text>
</comment>
<accession>W9WAM5</accession>
<reference evidence="3 4" key="1">
    <citation type="submission" date="2013-03" db="EMBL/GenBank/DDBJ databases">
        <title>The Genome Sequence of Cladophialophora yegresii CBS 114405.</title>
        <authorList>
            <consortium name="The Broad Institute Genomics Platform"/>
            <person name="Cuomo C."/>
            <person name="de Hoog S."/>
            <person name="Gorbushina A."/>
            <person name="Walker B."/>
            <person name="Young S.K."/>
            <person name="Zeng Q."/>
            <person name="Gargeya S."/>
            <person name="Fitzgerald M."/>
            <person name="Haas B."/>
            <person name="Abouelleil A."/>
            <person name="Allen A.W."/>
            <person name="Alvarado L."/>
            <person name="Arachchi H.M."/>
            <person name="Berlin A.M."/>
            <person name="Chapman S.B."/>
            <person name="Gainer-Dewar J."/>
            <person name="Goldberg J."/>
            <person name="Griggs A."/>
            <person name="Gujja S."/>
            <person name="Hansen M."/>
            <person name="Howarth C."/>
            <person name="Imamovic A."/>
            <person name="Ireland A."/>
            <person name="Larimer J."/>
            <person name="McCowan C."/>
            <person name="Murphy C."/>
            <person name="Pearson M."/>
            <person name="Poon T.W."/>
            <person name="Priest M."/>
            <person name="Roberts A."/>
            <person name="Saif S."/>
            <person name="Shea T."/>
            <person name="Sisk P."/>
            <person name="Sykes S."/>
            <person name="Wortman J."/>
            <person name="Nusbaum C."/>
            <person name="Birren B."/>
        </authorList>
    </citation>
    <scope>NUCLEOTIDE SEQUENCE [LARGE SCALE GENOMIC DNA]</scope>
    <source>
        <strain evidence="3 4">CBS 114405</strain>
    </source>
</reference>
<feature type="transmembrane region" description="Helical" evidence="2">
    <location>
        <begin position="484"/>
        <end position="508"/>
    </location>
</feature>
<feature type="transmembrane region" description="Helical" evidence="2">
    <location>
        <begin position="300"/>
        <end position="320"/>
    </location>
</feature>
<name>W9WAM5_9EURO</name>
<organism evidence="3 4">
    <name type="scientific">Cladophialophora yegresii CBS 114405</name>
    <dbReference type="NCBI Taxonomy" id="1182544"/>
    <lineage>
        <taxon>Eukaryota</taxon>
        <taxon>Fungi</taxon>
        <taxon>Dikarya</taxon>
        <taxon>Ascomycota</taxon>
        <taxon>Pezizomycotina</taxon>
        <taxon>Eurotiomycetes</taxon>
        <taxon>Chaetothyriomycetidae</taxon>
        <taxon>Chaetothyriales</taxon>
        <taxon>Herpotrichiellaceae</taxon>
        <taxon>Cladophialophora</taxon>
    </lineage>
</organism>
<evidence type="ECO:0000313" key="4">
    <source>
        <dbReference type="Proteomes" id="UP000019473"/>
    </source>
</evidence>
<dbReference type="PANTHER" id="PTHR35043">
    <property type="entry name" value="TRANSCRIPTION FACTOR DOMAIN-CONTAINING PROTEIN"/>
    <property type="match status" value="1"/>
</dbReference>
<dbReference type="STRING" id="1182544.W9WAM5"/>
<dbReference type="eggNOG" id="ENOG502SPX8">
    <property type="taxonomic scope" value="Eukaryota"/>
</dbReference>
<dbReference type="Proteomes" id="UP000019473">
    <property type="component" value="Unassembled WGS sequence"/>
</dbReference>
<keyword evidence="2" id="KW-0812">Transmembrane</keyword>
<dbReference type="OrthoDB" id="4155092at2759"/>
<dbReference type="RefSeq" id="XP_007760724.1">
    <property type="nucleotide sequence ID" value="XM_007762534.1"/>
</dbReference>
<dbReference type="GeneID" id="19183109"/>
<feature type="region of interest" description="Disordered" evidence="1">
    <location>
        <begin position="46"/>
        <end position="127"/>
    </location>
</feature>
<feature type="transmembrane region" description="Helical" evidence="2">
    <location>
        <begin position="437"/>
        <end position="463"/>
    </location>
</feature>
<feature type="compositionally biased region" description="Basic and acidic residues" evidence="1">
    <location>
        <begin position="84"/>
        <end position="95"/>
    </location>
</feature>